<dbReference type="Gene3D" id="3.30.700.10">
    <property type="entry name" value="Glycoprotein, Type 4 Pilin"/>
    <property type="match status" value="1"/>
</dbReference>
<accession>A0A420EHG4</accession>
<dbReference type="EMBL" id="RAQO01000004">
    <property type="protein sequence ID" value="RKF20181.1"/>
    <property type="molecule type" value="Genomic_DNA"/>
</dbReference>
<keyword evidence="3" id="KW-1185">Reference proteome</keyword>
<keyword evidence="1" id="KW-1133">Transmembrane helix</keyword>
<proteinExistence type="predicted"/>
<comment type="caution">
    <text evidence="2">The sequence shown here is derived from an EMBL/GenBank/DDBJ whole genome shotgun (WGS) entry which is preliminary data.</text>
</comment>
<name>A0A420EHG4_9ALTE</name>
<dbReference type="PROSITE" id="PS00409">
    <property type="entry name" value="PROKAR_NTER_METHYL"/>
    <property type="match status" value="1"/>
</dbReference>
<reference evidence="2 3" key="1">
    <citation type="submission" date="2018-09" db="EMBL/GenBank/DDBJ databases">
        <authorList>
            <person name="Wang Z."/>
        </authorList>
    </citation>
    <scope>NUCLEOTIDE SEQUENCE [LARGE SCALE GENOMIC DNA]</scope>
    <source>
        <strain evidence="2 3">ALS 81</strain>
    </source>
</reference>
<evidence type="ECO:0000313" key="2">
    <source>
        <dbReference type="EMBL" id="RKF20181.1"/>
    </source>
</evidence>
<dbReference type="SUPFAM" id="SSF54523">
    <property type="entry name" value="Pili subunits"/>
    <property type="match status" value="1"/>
</dbReference>
<keyword evidence="1" id="KW-0472">Membrane</keyword>
<evidence type="ECO:0000256" key="1">
    <source>
        <dbReference type="SAM" id="Phobius"/>
    </source>
</evidence>
<dbReference type="AlphaFoldDB" id="A0A420EHG4"/>
<dbReference type="Pfam" id="PF07963">
    <property type="entry name" value="N_methyl"/>
    <property type="match status" value="1"/>
</dbReference>
<dbReference type="NCBIfam" id="TIGR02532">
    <property type="entry name" value="IV_pilin_GFxxxE"/>
    <property type="match status" value="1"/>
</dbReference>
<feature type="transmembrane region" description="Helical" evidence="1">
    <location>
        <begin position="12"/>
        <end position="33"/>
    </location>
</feature>
<evidence type="ECO:0000313" key="3">
    <source>
        <dbReference type="Proteomes" id="UP000286482"/>
    </source>
</evidence>
<sequence length="176" mass="19649">MREGIMKRISKGFSLIELVIVIIILGVLAVTAAPRFINLSSDAKIAVLKQFKASAIEVNQQMQMKAQMTSYSVQPVDGRPDLTDVDLNGDGNFDIRLKCGFLDNTDVAKRINYSDDQIGNEYEGVNYTYFGFSQSEIKTSQCYFRYEQSYGSTNPSVCDSNDARFQPGYQLETSGC</sequence>
<gene>
    <name evidence="2" type="ORF">DBZ36_06990</name>
</gene>
<dbReference type="InterPro" id="IPR045584">
    <property type="entry name" value="Pilin-like"/>
</dbReference>
<keyword evidence="1" id="KW-0812">Transmembrane</keyword>
<dbReference type="Proteomes" id="UP000286482">
    <property type="component" value="Unassembled WGS sequence"/>
</dbReference>
<dbReference type="OrthoDB" id="6262102at2"/>
<protein>
    <submittedName>
        <fullName evidence="2">Prepilin-type N-terminal cleavage/methylation domain-containing protein</fullName>
    </submittedName>
</protein>
<organism evidence="2 3">
    <name type="scientific">Alginatibacterium sediminis</name>
    <dbReference type="NCBI Taxonomy" id="2164068"/>
    <lineage>
        <taxon>Bacteria</taxon>
        <taxon>Pseudomonadati</taxon>
        <taxon>Pseudomonadota</taxon>
        <taxon>Gammaproteobacteria</taxon>
        <taxon>Alteromonadales</taxon>
        <taxon>Alteromonadaceae</taxon>
        <taxon>Alginatibacterium</taxon>
    </lineage>
</organism>
<dbReference type="InterPro" id="IPR012902">
    <property type="entry name" value="N_methyl_site"/>
</dbReference>